<organism evidence="5 6">
    <name type="scientific">Dreissena polymorpha</name>
    <name type="common">Zebra mussel</name>
    <name type="synonym">Mytilus polymorpha</name>
    <dbReference type="NCBI Taxonomy" id="45954"/>
    <lineage>
        <taxon>Eukaryota</taxon>
        <taxon>Metazoa</taxon>
        <taxon>Spiralia</taxon>
        <taxon>Lophotrochozoa</taxon>
        <taxon>Mollusca</taxon>
        <taxon>Bivalvia</taxon>
        <taxon>Autobranchia</taxon>
        <taxon>Heteroconchia</taxon>
        <taxon>Euheterodonta</taxon>
        <taxon>Imparidentia</taxon>
        <taxon>Neoheterodontei</taxon>
        <taxon>Myida</taxon>
        <taxon>Dreissenoidea</taxon>
        <taxon>Dreissenidae</taxon>
        <taxon>Dreissena</taxon>
    </lineage>
</organism>
<gene>
    <name evidence="5" type="ORF">DPMN_063250</name>
</gene>
<keyword evidence="1" id="KW-0863">Zinc-finger</keyword>
<keyword evidence="1" id="KW-0479">Metal-binding</keyword>
<dbReference type="SUPFAM" id="SSF63829">
    <property type="entry name" value="Calcium-dependent phosphotriesterase"/>
    <property type="match status" value="1"/>
</dbReference>
<feature type="domain" description="B box-type" evidence="4">
    <location>
        <begin position="50"/>
        <end position="93"/>
    </location>
</feature>
<dbReference type="Gene3D" id="2.120.10.30">
    <property type="entry name" value="TolB, C-terminal domain"/>
    <property type="match status" value="1"/>
</dbReference>
<proteinExistence type="predicted"/>
<feature type="domain" description="B box-type" evidence="4">
    <location>
        <begin position="6"/>
        <end position="38"/>
    </location>
</feature>
<evidence type="ECO:0000256" key="1">
    <source>
        <dbReference type="PROSITE-ProRule" id="PRU00024"/>
    </source>
</evidence>
<dbReference type="SUPFAM" id="SSF57845">
    <property type="entry name" value="B-box zinc-binding domain"/>
    <property type="match status" value="1"/>
</dbReference>
<protein>
    <recommendedName>
        <fullName evidence="4">B box-type domain-containing protein</fullName>
    </recommendedName>
</protein>
<dbReference type="CDD" id="cd19756">
    <property type="entry name" value="Bbox2"/>
    <property type="match status" value="1"/>
</dbReference>
<evidence type="ECO:0000313" key="5">
    <source>
        <dbReference type="EMBL" id="KAH3720353.1"/>
    </source>
</evidence>
<dbReference type="Proteomes" id="UP000828390">
    <property type="component" value="Unassembled WGS sequence"/>
</dbReference>
<evidence type="ECO:0000256" key="3">
    <source>
        <dbReference type="SAM" id="MobiDB-lite"/>
    </source>
</evidence>
<dbReference type="PROSITE" id="PS50119">
    <property type="entry name" value="ZF_BBOX"/>
    <property type="match status" value="2"/>
</dbReference>
<dbReference type="PANTHER" id="PTHR25462">
    <property type="entry name" value="BONUS, ISOFORM C-RELATED"/>
    <property type="match status" value="1"/>
</dbReference>
<comment type="caution">
    <text evidence="5">The sequence shown here is derived from an EMBL/GenBank/DDBJ whole genome shotgun (WGS) entry which is preliminary data.</text>
</comment>
<dbReference type="InterPro" id="IPR047153">
    <property type="entry name" value="TRIM45/56/19-like"/>
</dbReference>
<reference evidence="5" key="2">
    <citation type="submission" date="2020-11" db="EMBL/GenBank/DDBJ databases">
        <authorList>
            <person name="McCartney M.A."/>
            <person name="Auch B."/>
            <person name="Kono T."/>
            <person name="Mallez S."/>
            <person name="Becker A."/>
            <person name="Gohl D.M."/>
            <person name="Silverstein K.A.T."/>
            <person name="Koren S."/>
            <person name="Bechman K.B."/>
            <person name="Herman A."/>
            <person name="Abrahante J.E."/>
            <person name="Garbe J."/>
        </authorList>
    </citation>
    <scope>NUCLEOTIDE SEQUENCE</scope>
    <source>
        <strain evidence="5">Duluth1</strain>
        <tissue evidence="5">Whole animal</tissue>
    </source>
</reference>
<evidence type="ECO:0000313" key="6">
    <source>
        <dbReference type="Proteomes" id="UP000828390"/>
    </source>
</evidence>
<sequence>MIEALEADFYCEECSKFYCSKCVEYHNYLYKKHAILDKKNISQWPVTDVSQLEQCQEHKKEKLTGFCEDHSELICHACHVHNHQKCSHVVLIADKVKDLHQKGDFKQLSETIDKQYQQLIHKKDDLEENMKSLEKSYKKTLEEINELRKTINDALDQLEKNTKKELDTLLETTRTSIQIDIENCTESIKNITCLKEDWMRIKEKSESLTFFKYRKCLVHSIKVEAVLQEMTKKDVMKLIFRPDTAIQQNLSTLSGLGQTFSSVKKLQPTQRITQNLVTRQNKPEASSQSDPKHQTTSRLNEKKSIPDPSSSRKFRPAYQTIDLTKSGQVSDPVSSSSHQLVQRYQPGAVSKSDQIIKVKSYKRYSVAIKGDKDPCWITGICETASGELLITDYYNNKVKLLDQTYKVVAHCDLPRTPWSMCSIDSSLVAVTVENTGVHFIRVTNGGFINLFTQLKKDRILKFQHDCLGIAHQHGNLYITDGRALYHYTLDGRLVREMYKDTSVTSCAVSPDGDRIYATNLSSQQLVTLSRDGTVISNLTVSDLSRVDELPGLHVTQSGQVLVCGDTIYQVDRDGTQILAKLVTENDGVIHPMSVYYSKHTGSIIVGMCNNDITVFQAVLE</sequence>
<reference evidence="5" key="1">
    <citation type="journal article" date="2019" name="bioRxiv">
        <title>The Genome of the Zebra Mussel, Dreissena polymorpha: A Resource for Invasive Species Research.</title>
        <authorList>
            <person name="McCartney M.A."/>
            <person name="Auch B."/>
            <person name="Kono T."/>
            <person name="Mallez S."/>
            <person name="Zhang Y."/>
            <person name="Obille A."/>
            <person name="Becker A."/>
            <person name="Abrahante J.E."/>
            <person name="Garbe J."/>
            <person name="Badalamenti J.P."/>
            <person name="Herman A."/>
            <person name="Mangelson H."/>
            <person name="Liachko I."/>
            <person name="Sullivan S."/>
            <person name="Sone E.D."/>
            <person name="Koren S."/>
            <person name="Silverstein K.A.T."/>
            <person name="Beckman K.B."/>
            <person name="Gohl D.M."/>
        </authorList>
    </citation>
    <scope>NUCLEOTIDE SEQUENCE</scope>
    <source>
        <strain evidence="5">Duluth1</strain>
        <tissue evidence="5">Whole animal</tissue>
    </source>
</reference>
<dbReference type="GO" id="GO:0008270">
    <property type="term" value="F:zinc ion binding"/>
    <property type="evidence" value="ECO:0007669"/>
    <property type="project" value="UniProtKB-KW"/>
</dbReference>
<dbReference type="EMBL" id="JAIWYP010000013">
    <property type="protein sequence ID" value="KAH3720353.1"/>
    <property type="molecule type" value="Genomic_DNA"/>
</dbReference>
<keyword evidence="6" id="KW-1185">Reference proteome</keyword>
<dbReference type="Gene3D" id="3.30.160.60">
    <property type="entry name" value="Classic Zinc Finger"/>
    <property type="match status" value="1"/>
</dbReference>
<dbReference type="InterPro" id="IPR011042">
    <property type="entry name" value="6-blade_b-propeller_TolB-like"/>
</dbReference>
<feature type="coiled-coil region" evidence="2">
    <location>
        <begin position="109"/>
        <end position="164"/>
    </location>
</feature>
<accession>A0A9D4CA63</accession>
<feature type="region of interest" description="Disordered" evidence="3">
    <location>
        <begin position="276"/>
        <end position="316"/>
    </location>
</feature>
<dbReference type="AlphaFoldDB" id="A0A9D4CA63"/>
<evidence type="ECO:0000259" key="4">
    <source>
        <dbReference type="PROSITE" id="PS50119"/>
    </source>
</evidence>
<dbReference type="InterPro" id="IPR000315">
    <property type="entry name" value="Znf_B-box"/>
</dbReference>
<feature type="compositionally biased region" description="Polar residues" evidence="3">
    <location>
        <begin position="276"/>
        <end position="298"/>
    </location>
</feature>
<name>A0A9D4CA63_DREPO</name>
<keyword evidence="2" id="KW-0175">Coiled coil</keyword>
<keyword evidence="1" id="KW-0862">Zinc</keyword>
<evidence type="ECO:0000256" key="2">
    <source>
        <dbReference type="SAM" id="Coils"/>
    </source>
</evidence>
<dbReference type="PANTHER" id="PTHR25462:SF296">
    <property type="entry name" value="MEIOTIC P26, ISOFORM F"/>
    <property type="match status" value="1"/>
</dbReference>